<evidence type="ECO:0000313" key="2">
    <source>
        <dbReference type="Proteomes" id="UP000320643"/>
    </source>
</evidence>
<dbReference type="Proteomes" id="UP000320643">
    <property type="component" value="Unassembled WGS sequence"/>
</dbReference>
<protein>
    <submittedName>
        <fullName evidence="1">Uncharacterized protein</fullName>
    </submittedName>
</protein>
<accession>A0A552UT78</accession>
<gene>
    <name evidence="1" type="ORF">FMM05_20330</name>
</gene>
<name>A0A552UT78_9FLAO</name>
<proteinExistence type="predicted"/>
<comment type="caution">
    <text evidence="1">The sequence shown here is derived from an EMBL/GenBank/DDBJ whole genome shotgun (WGS) entry which is preliminary data.</text>
</comment>
<dbReference type="AlphaFoldDB" id="A0A552UT78"/>
<reference evidence="1 2" key="1">
    <citation type="submission" date="2019-07" db="EMBL/GenBank/DDBJ databases">
        <title>Flavobacterium sp. nov., isolated from glacier ice.</title>
        <authorList>
            <person name="Liu Q."/>
            <person name="Xin Y.-H."/>
        </authorList>
    </citation>
    <scope>NUCLEOTIDE SEQUENCE [LARGE SCALE GENOMIC DNA]</scope>
    <source>
        <strain evidence="1 2">ZT4R6</strain>
    </source>
</reference>
<dbReference type="EMBL" id="VJVZ01000020">
    <property type="protein sequence ID" value="TRW21426.1"/>
    <property type="molecule type" value="Genomic_DNA"/>
</dbReference>
<evidence type="ECO:0000313" key="1">
    <source>
        <dbReference type="EMBL" id="TRW21426.1"/>
    </source>
</evidence>
<keyword evidence="2" id="KW-1185">Reference proteome</keyword>
<dbReference type="OrthoDB" id="1361250at2"/>
<organism evidence="1 2">
    <name type="scientific">Flavobacterium zepuense</name>
    <dbReference type="NCBI Taxonomy" id="2593302"/>
    <lineage>
        <taxon>Bacteria</taxon>
        <taxon>Pseudomonadati</taxon>
        <taxon>Bacteroidota</taxon>
        <taxon>Flavobacteriia</taxon>
        <taxon>Flavobacteriales</taxon>
        <taxon>Flavobacteriaceae</taxon>
        <taxon>Flavobacterium</taxon>
    </lineage>
</organism>
<sequence>MEFNYKQLEGQLEKVCSDVQKDFHKKFNSDIYISAGGSKLEAFINDLQKEFENTAVAFLSKHRLEKDTEAKRRVFNITKLYAKKCIEDFSKI</sequence>
<dbReference type="RefSeq" id="WP_143375267.1">
    <property type="nucleotide sequence ID" value="NZ_VJVZ01000020.1"/>
</dbReference>